<protein>
    <submittedName>
        <fullName evidence="1">Uncharacterized protein</fullName>
    </submittedName>
</protein>
<gene>
    <name evidence="1" type="ORF">LCGC14_0654980</name>
</gene>
<dbReference type="EMBL" id="LAZR01001231">
    <property type="protein sequence ID" value="KKN48236.1"/>
    <property type="molecule type" value="Genomic_DNA"/>
</dbReference>
<evidence type="ECO:0000313" key="1">
    <source>
        <dbReference type="EMBL" id="KKN48236.1"/>
    </source>
</evidence>
<sequence length="208" mass="23483">MTGFKKYAKNETMRIEILAVLIQEGSKLCSEFLRIRSRRPKQLKDFQPVPAPPAEPQEINEETDAGKIEEGTACLPCTNSHLHACVGLLSEAVRMSPDGLNPESMKRVDKCLGEIAAAERVDLAPENVDNLPVDEKKIASHASKEMREIRHGLEDLNSREELEQLTIRTTSLQKYVGSEWFKMRLAKMPKAEKVRLAEETIEKLETEV</sequence>
<name>A0A0F9TGZ9_9ZZZZ</name>
<organism evidence="1">
    <name type="scientific">marine sediment metagenome</name>
    <dbReference type="NCBI Taxonomy" id="412755"/>
    <lineage>
        <taxon>unclassified sequences</taxon>
        <taxon>metagenomes</taxon>
        <taxon>ecological metagenomes</taxon>
    </lineage>
</organism>
<reference evidence="1" key="1">
    <citation type="journal article" date="2015" name="Nature">
        <title>Complex archaea that bridge the gap between prokaryotes and eukaryotes.</title>
        <authorList>
            <person name="Spang A."/>
            <person name="Saw J.H."/>
            <person name="Jorgensen S.L."/>
            <person name="Zaremba-Niedzwiedzka K."/>
            <person name="Martijn J."/>
            <person name="Lind A.E."/>
            <person name="van Eijk R."/>
            <person name="Schleper C."/>
            <person name="Guy L."/>
            <person name="Ettema T.J."/>
        </authorList>
    </citation>
    <scope>NUCLEOTIDE SEQUENCE</scope>
</reference>
<comment type="caution">
    <text evidence="1">The sequence shown here is derived from an EMBL/GenBank/DDBJ whole genome shotgun (WGS) entry which is preliminary data.</text>
</comment>
<proteinExistence type="predicted"/>
<dbReference type="AlphaFoldDB" id="A0A0F9TGZ9"/>
<accession>A0A0F9TGZ9</accession>